<feature type="compositionally biased region" description="Basic and acidic residues" evidence="1">
    <location>
        <begin position="1208"/>
        <end position="1218"/>
    </location>
</feature>
<feature type="region of interest" description="Disordered" evidence="1">
    <location>
        <begin position="590"/>
        <end position="616"/>
    </location>
</feature>
<accession>A0AB33A6Q9</accession>
<organism evidence="3 4">
    <name type="scientific">Mycobacteroides abscessus subsp. bolletii 50594</name>
    <dbReference type="NCBI Taxonomy" id="1303024"/>
    <lineage>
        <taxon>Bacteria</taxon>
        <taxon>Bacillati</taxon>
        <taxon>Actinomycetota</taxon>
        <taxon>Actinomycetes</taxon>
        <taxon>Mycobacteriales</taxon>
        <taxon>Mycobacteriaceae</taxon>
        <taxon>Mycobacteroides</taxon>
        <taxon>Mycobacteroides abscessus</taxon>
    </lineage>
</organism>
<reference evidence="3 4" key="1">
    <citation type="journal article" date="2013" name="Genome Announc.">
        <title>Complete Genome Sequence of Mycobacterium massiliense Clinical Strain Asan 50594, Belonging to the Type II Genotype.</title>
        <authorList>
            <person name="Kim B.J."/>
            <person name="Kim B.R."/>
            <person name="Hong S.H."/>
            <person name="Seok S.H."/>
            <person name="Kook Y.H."/>
            <person name="Kim B.J."/>
        </authorList>
    </citation>
    <scope>NUCLEOTIDE SEQUENCE [LARGE SCALE GENOMIC DNA]</scope>
    <source>
        <strain evidence="3 4">50594</strain>
    </source>
</reference>
<dbReference type="Pfam" id="PF10145">
    <property type="entry name" value="PhageMin_Tail"/>
    <property type="match status" value="1"/>
</dbReference>
<dbReference type="InterPro" id="IPR010090">
    <property type="entry name" value="Phage_tape_meas"/>
</dbReference>
<evidence type="ECO:0000259" key="2">
    <source>
        <dbReference type="Pfam" id="PF10145"/>
    </source>
</evidence>
<sequence length="1230" mass="125849">MSVQIPIGAAADHRSWKRVADDATRTFGNAGKDAGRDFANALAGSSKEVEKSLKRMGDRASDAYDKASDAVGRLKSEEAQLQRLRDSDADGARIVRQAERVETARRAESRAVRDATAAYREYQEAADEAGRRNNTNFIGGMRAQAGQAAQLGRDMADGFSGGFTHGVSSAASIARLGTAGGPIGMALLGLTAVGVLVGSRIASGIADGMAQLRVEDVFRTRMGVDKDTMGRFSNAAGSAWAKGFGQSAQENLSTLDVGFQARLINANTSEQDAQKFVERMQTVQAFTGEDARSLALGARGLVSGGMVKSYIDAFDLILGAQQKGLNLTGDMMDTLNEYAINFKNLGLTGGEALGLINQMYEANIRNTDLAADSLREFAISANDGSVSTRAAFKALGFDSDAMGKSFAAGGDEAKRAFEAIMVAMAAIEDPQQRTNIGLALFKTRWEEANTAIAAMDLKKAGQQFDDIKGKTDKATDTLQEHASGWTKLGDTISNEIDKIEKRLANTSFVKFFSQSIPNWIGEQVTHPVYGGSGGGRNSAGDEITAPTTPVQLDPNLPGAFVPAPGSTANAIGDGVGLGLGNLINPTPGVPVPANSPLAPKPQGPAGPTPAGPGVPFDEAKKQIEAADKGDKTKPPIDPSLWSVEAKPVAMPPGLASAPTGAPGMLVSSPKGGPGLGRYEVDPMRVYDAESSAIRAKNSLEQDRIALIRLEQQGNADQDALLRARNQVADAERSYVSAQMKLAEAQQGTWKKLESSTQGLADGMGQIGAALDKDFGISKGLPGLAENLTKFLANMAAAPILGQLGAVSQLNPSKGGYGAMGILAAQGVFGPQYTGVAQDVAMAGIGPMALQQGVNPNLAAMYALAARGGKYAPASDLQNGLADCSGAVSDLVEVLRDGKSSPARLFDTTAFATDASAAKLGFLPGYQPGAFNVGVNPLPGQQGHMAATLPNGMNFESGGGHGPMLGGSAAGALDKQFPKQYYMPLGSGTSSAPSPQPIGPTVDYRALYPKTAGPGLAVTGDPSLGGTDPVMSDPTLTNPALTAGIPAAGGGWGGATGPAQAWSPSSTRIGGVEPATGSGAGGVGITPGGTIDTAIGMAASAADIFAPGAGQAAQTGIKLANRAIQFGAQAAGIGVQGLMDTVLPTAGSELANKSWLTKILGGVAGAAPAIPNVAGKATAPPNPNQGDPNAQGGPVKAGDTNIHVTNNRATEDGTGRDIAFHQQARNSGPGM</sequence>
<dbReference type="AlphaFoldDB" id="A0AB33A6Q9"/>
<dbReference type="EMBL" id="CP004374">
    <property type="protein sequence ID" value="AGM27363.1"/>
    <property type="molecule type" value="Genomic_DNA"/>
</dbReference>
<dbReference type="KEGG" id="mabb:MASS_0761"/>
<evidence type="ECO:0000256" key="1">
    <source>
        <dbReference type="SAM" id="MobiDB-lite"/>
    </source>
</evidence>
<feature type="domain" description="Phage tail tape measure protein" evidence="2">
    <location>
        <begin position="239"/>
        <end position="441"/>
    </location>
</feature>
<feature type="region of interest" description="Disordered" evidence="1">
    <location>
        <begin position="1173"/>
        <end position="1230"/>
    </location>
</feature>
<dbReference type="Proteomes" id="UP000013961">
    <property type="component" value="Chromosome"/>
</dbReference>
<proteinExistence type="predicted"/>
<evidence type="ECO:0000313" key="3">
    <source>
        <dbReference type="EMBL" id="AGM27363.1"/>
    </source>
</evidence>
<gene>
    <name evidence="3" type="ORF">MASS_0761</name>
</gene>
<protein>
    <recommendedName>
        <fullName evidence="2">Phage tail tape measure protein domain-containing protein</fullName>
    </recommendedName>
</protein>
<evidence type="ECO:0000313" key="4">
    <source>
        <dbReference type="Proteomes" id="UP000013961"/>
    </source>
</evidence>
<name>A0AB33A6Q9_9MYCO</name>
<feature type="compositionally biased region" description="Pro residues" evidence="1">
    <location>
        <begin position="598"/>
        <end position="612"/>
    </location>
</feature>
<dbReference type="RefSeq" id="WP_016341847.1">
    <property type="nucleotide sequence ID" value="NC_021282.1"/>
</dbReference>